<protein>
    <submittedName>
        <fullName evidence="1">Uncharacterized protein</fullName>
    </submittedName>
</protein>
<accession>Q1YSH2</accession>
<dbReference type="AlphaFoldDB" id="Q1YSH2"/>
<dbReference type="OrthoDB" id="8443524at2"/>
<comment type="caution">
    <text evidence="1">The sequence shown here is derived from an EMBL/GenBank/DDBJ whole genome shotgun (WGS) entry which is preliminary data.</text>
</comment>
<name>Q1YSH2_9GAMM</name>
<keyword evidence="2" id="KW-1185">Reference proteome</keyword>
<gene>
    <name evidence="1" type="ORF">GB2207_11473</name>
</gene>
<proteinExistence type="predicted"/>
<dbReference type="HOGENOM" id="CLU_1183655_0_0_6"/>
<organism evidence="1 2">
    <name type="scientific">gamma proteobacterium HTCC2207</name>
    <dbReference type="NCBI Taxonomy" id="314287"/>
    <lineage>
        <taxon>Bacteria</taxon>
        <taxon>Pseudomonadati</taxon>
        <taxon>Pseudomonadota</taxon>
        <taxon>Gammaproteobacteria</taxon>
        <taxon>Cellvibrionales</taxon>
        <taxon>Porticoccaceae</taxon>
        <taxon>SAR92 clade</taxon>
    </lineage>
</organism>
<reference evidence="1 2" key="1">
    <citation type="submission" date="2006-03" db="EMBL/GenBank/DDBJ databases">
        <authorList>
            <person name="Giovannoni S.J."/>
            <person name="Cho J.-C."/>
            <person name="Ferriera S."/>
            <person name="Johnson J."/>
            <person name="Kravitz S."/>
            <person name="Halpern A."/>
            <person name="Remington K."/>
            <person name="Beeson K."/>
            <person name="Tran B."/>
            <person name="Rogers Y.-H."/>
            <person name="Friedman R."/>
            <person name="Venter J.C."/>
        </authorList>
    </citation>
    <scope>NUCLEOTIDE SEQUENCE [LARGE SCALE GENOMIC DNA]</scope>
    <source>
        <strain evidence="1 2">HTCC2207</strain>
    </source>
</reference>
<dbReference type="EMBL" id="AAPI01000003">
    <property type="protein sequence ID" value="EAS47234.1"/>
    <property type="molecule type" value="Genomic_DNA"/>
</dbReference>
<dbReference type="Proteomes" id="UP000005555">
    <property type="component" value="Unassembled WGS sequence"/>
</dbReference>
<evidence type="ECO:0000313" key="2">
    <source>
        <dbReference type="Proteomes" id="UP000005555"/>
    </source>
</evidence>
<sequence>MTKKHKLFGIPAVLLLLLAFWQMFFSARPPLMTDMATLAGDGSLINYCDLPELDGSGKTAADIPKGNTPGCGYAHFPLPILAECTEPLAEGVDDIRGLWRAVSGKVGHVERWEQCGSRQVLTGGGVIHDGGPNLNADTIGLNSNDTEGSVLFLLGDKEYCGRSSASMTWRDNVLEFNAFGWGPVVVNRYLQQGEEGEQLVWEYIDGSTTVLERICHLPEERKVPAKRGKRIQLF</sequence>
<evidence type="ECO:0000313" key="1">
    <source>
        <dbReference type="EMBL" id="EAS47234.1"/>
    </source>
</evidence>